<organism evidence="8 9">
    <name type="scientific">Nyssa sinensis</name>
    <dbReference type="NCBI Taxonomy" id="561372"/>
    <lineage>
        <taxon>Eukaryota</taxon>
        <taxon>Viridiplantae</taxon>
        <taxon>Streptophyta</taxon>
        <taxon>Embryophyta</taxon>
        <taxon>Tracheophyta</taxon>
        <taxon>Spermatophyta</taxon>
        <taxon>Magnoliopsida</taxon>
        <taxon>eudicotyledons</taxon>
        <taxon>Gunneridae</taxon>
        <taxon>Pentapetalae</taxon>
        <taxon>asterids</taxon>
        <taxon>Cornales</taxon>
        <taxon>Nyssaceae</taxon>
        <taxon>Nyssa</taxon>
    </lineage>
</organism>
<evidence type="ECO:0000256" key="7">
    <source>
        <dbReference type="SAM" id="MobiDB-lite"/>
    </source>
</evidence>
<evidence type="ECO:0000256" key="6">
    <source>
        <dbReference type="ARBA" id="ARBA00032319"/>
    </source>
</evidence>
<evidence type="ECO:0000256" key="1">
    <source>
        <dbReference type="ARBA" id="ARBA00004123"/>
    </source>
</evidence>
<evidence type="ECO:0000256" key="5">
    <source>
        <dbReference type="ARBA" id="ARBA00023242"/>
    </source>
</evidence>
<evidence type="ECO:0000313" key="8">
    <source>
        <dbReference type="EMBL" id="KAA8528737.1"/>
    </source>
</evidence>
<evidence type="ECO:0000313" key="9">
    <source>
        <dbReference type="Proteomes" id="UP000325577"/>
    </source>
</evidence>
<feature type="region of interest" description="Disordered" evidence="7">
    <location>
        <begin position="44"/>
        <end position="70"/>
    </location>
</feature>
<keyword evidence="5" id="KW-0539">Nucleus</keyword>
<dbReference type="GO" id="GO:0005634">
    <property type="term" value="C:nucleus"/>
    <property type="evidence" value="ECO:0007669"/>
    <property type="project" value="UniProtKB-SubCell"/>
</dbReference>
<dbReference type="EMBL" id="CM018045">
    <property type="protein sequence ID" value="KAA8528737.1"/>
    <property type="molecule type" value="Genomic_DNA"/>
</dbReference>
<reference evidence="8 9" key="1">
    <citation type="submission" date="2019-09" db="EMBL/GenBank/DDBJ databases">
        <title>A chromosome-level genome assembly of the Chinese tupelo Nyssa sinensis.</title>
        <authorList>
            <person name="Yang X."/>
            <person name="Kang M."/>
            <person name="Yang Y."/>
            <person name="Xiong H."/>
            <person name="Wang M."/>
            <person name="Zhang Z."/>
            <person name="Wang Z."/>
            <person name="Wu H."/>
            <person name="Ma T."/>
            <person name="Liu J."/>
            <person name="Xi Z."/>
        </authorList>
    </citation>
    <scope>NUCLEOTIDE SEQUENCE [LARGE SCALE GENOMIC DNA]</scope>
    <source>
        <strain evidence="8">J267</strain>
        <tissue evidence="8">Leaf</tissue>
    </source>
</reference>
<keyword evidence="9" id="KW-1185">Reference proteome</keyword>
<dbReference type="PANTHER" id="PTHR12945">
    <property type="entry name" value="TRANSLATION INITIATION FACTOR EIF3-RELATED"/>
    <property type="match status" value="1"/>
</dbReference>
<feature type="compositionally biased region" description="Polar residues" evidence="7">
    <location>
        <begin position="52"/>
        <end position="61"/>
    </location>
</feature>
<dbReference type="Proteomes" id="UP000325577">
    <property type="component" value="Linkage Group LG21"/>
</dbReference>
<dbReference type="AlphaFoldDB" id="A0A5J5AH02"/>
<proteinExistence type="inferred from homology"/>
<protein>
    <recommendedName>
        <fullName evidence="3">tRNA (adenine(58)-N(1))-methyltransferase non-catalytic subunit TRM6</fullName>
    </recommendedName>
    <alternativeName>
        <fullName evidence="6">tRNA(m1A58)-methyltransferase subunit TRM6</fullName>
    </alternativeName>
</protein>
<comment type="subcellular location">
    <subcellularLocation>
        <location evidence="1">Nucleus</location>
    </subcellularLocation>
</comment>
<sequence length="120" mass="13129">MEQRVFPCCATENGTEGPFLSHFLTTTEGNNLREKGDCQIKDESKDNRAIVDNNTTQSLTGEDTDEMPSQGATGDEIVEALIANSATFGKKTSFSQAKEAKEICTQSTFEAFFFMKALAN</sequence>
<dbReference type="GO" id="GO:0030488">
    <property type="term" value="P:tRNA methylation"/>
    <property type="evidence" value="ECO:0007669"/>
    <property type="project" value="InterPro"/>
</dbReference>
<dbReference type="InterPro" id="IPR017423">
    <property type="entry name" value="TRM6"/>
</dbReference>
<dbReference type="Pfam" id="PF04189">
    <property type="entry name" value="Gcd10p"/>
    <property type="match status" value="1"/>
</dbReference>
<dbReference type="OrthoDB" id="10254665at2759"/>
<accession>A0A5J5AH02</accession>
<keyword evidence="4" id="KW-0819">tRNA processing</keyword>
<gene>
    <name evidence="8" type="ORF">F0562_036092</name>
</gene>
<dbReference type="GO" id="GO:0031515">
    <property type="term" value="C:tRNA (m1A) methyltransferase complex"/>
    <property type="evidence" value="ECO:0007669"/>
    <property type="project" value="InterPro"/>
</dbReference>
<evidence type="ECO:0000256" key="2">
    <source>
        <dbReference type="ARBA" id="ARBA00008320"/>
    </source>
</evidence>
<dbReference type="PANTHER" id="PTHR12945:SF0">
    <property type="entry name" value="TRNA (ADENINE(58)-N(1))-METHYLTRANSFERASE NON-CATALYTIC SUBUNIT TRM6"/>
    <property type="match status" value="1"/>
</dbReference>
<name>A0A5J5AH02_9ASTE</name>
<evidence type="ECO:0000256" key="3">
    <source>
        <dbReference type="ARBA" id="ARBA00021704"/>
    </source>
</evidence>
<evidence type="ECO:0000256" key="4">
    <source>
        <dbReference type="ARBA" id="ARBA00022694"/>
    </source>
</evidence>
<comment type="similarity">
    <text evidence="2">Belongs to the TRM6/GCD10 family.</text>
</comment>